<comment type="caution">
    <text evidence="2">The sequence shown here is derived from an EMBL/GenBank/DDBJ whole genome shotgun (WGS) entry which is preliminary data.</text>
</comment>
<gene>
    <name evidence="2" type="ORF">PGQ11_006914</name>
</gene>
<evidence type="ECO:0000256" key="1">
    <source>
        <dbReference type="SAM" id="MobiDB-lite"/>
    </source>
</evidence>
<evidence type="ECO:0000313" key="3">
    <source>
        <dbReference type="Proteomes" id="UP001390339"/>
    </source>
</evidence>
<dbReference type="PANTHER" id="PTHR40619">
    <property type="entry name" value="FUNGAL STAND N-TERMINAL GOODBYE DOMAIN-CONTAINING PROTEIN"/>
    <property type="match status" value="1"/>
</dbReference>
<name>A0ABR2IUR4_9PEZI</name>
<proteinExistence type="predicted"/>
<feature type="region of interest" description="Disordered" evidence="1">
    <location>
        <begin position="681"/>
        <end position="742"/>
    </location>
</feature>
<keyword evidence="3" id="KW-1185">Reference proteome</keyword>
<dbReference type="Proteomes" id="UP001390339">
    <property type="component" value="Unassembled WGS sequence"/>
</dbReference>
<sequence length="742" mass="82942">MASILGFPGREQTLTNSAAEFLETRGDAAMGSTVAQTAPGFVPELDRFVPKDNVPNVDYHKESCERLEQFKRTLAAFQQNLVDSKADKKFDITIKDVQDYTLEDVLEIANTVQQSNKKLDNVHRCTKGIKKLFRSTGRNAQTIKKLLAFAPTDVYGAVICGGFTMILGALERYEKLRVTMYDTLEKVPLILRKLDDWLDVHHQSPSLKFRADDVLVAIFVLLELIVREILKHTAKKAIKLPFKGEAYGSSIDEAVATLAKIVAEFESEARLCDSQRLGQINEVTKTTLLTTQQLHEQAKSTHLKVQQISQSLSDIRNQFVAQLRLDQVSVEEKMASNTGKILGKLEEKTSELSSEEHGVQVHNVFYCFLTSNPSFDSKTGLLKPFQAQPKMLQGATPARPDVPEDWSKCARRVRKTVIQDLADCFQDLRYKPSAVERNRTAFILMSDEIRTYLRSTLSKVLVVELLSDNDQDFTPASYAVAVLIRAVQKIDTFPILYHFCVPRACDTDSKNTTLTGSCGVLISLISQLLDHLKGIHGINLEILSNGRNSLKRASSDSDRLILILEELIGQVPKSTCVYIVLDSVYKIQNHEDQDVLDAVLGLAKARESFVKILVTSPFSLDILDPLKKEEAKQRKRAKKAGEMVISESNLLTFYVPEHVDGGHYDFNTSWVEEEMDEVLRGCSNSSQASSDSDVERKKKQKKQKQKKKSKEKKKKKKRGGDISSQSGTGSSGSDDTADLGQA</sequence>
<dbReference type="EMBL" id="JAPCWZ010000004">
    <property type="protein sequence ID" value="KAK8868336.1"/>
    <property type="molecule type" value="Genomic_DNA"/>
</dbReference>
<accession>A0ABR2IUR4</accession>
<organism evidence="2 3">
    <name type="scientific">Apiospora arundinis</name>
    <dbReference type="NCBI Taxonomy" id="335852"/>
    <lineage>
        <taxon>Eukaryota</taxon>
        <taxon>Fungi</taxon>
        <taxon>Dikarya</taxon>
        <taxon>Ascomycota</taxon>
        <taxon>Pezizomycotina</taxon>
        <taxon>Sordariomycetes</taxon>
        <taxon>Xylariomycetidae</taxon>
        <taxon>Amphisphaeriales</taxon>
        <taxon>Apiosporaceae</taxon>
        <taxon>Apiospora</taxon>
    </lineage>
</organism>
<dbReference type="PANTHER" id="PTHR40619:SF3">
    <property type="entry name" value="FUNGAL STAND N-TERMINAL GOODBYE DOMAIN-CONTAINING PROTEIN"/>
    <property type="match status" value="1"/>
</dbReference>
<reference evidence="2 3" key="1">
    <citation type="journal article" date="2024" name="IMA Fungus">
        <title>Apiospora arundinis, a panoply of carbohydrate-active enzymes and secondary metabolites.</title>
        <authorList>
            <person name="Sorensen T."/>
            <person name="Petersen C."/>
            <person name="Muurmann A.T."/>
            <person name="Christiansen J.V."/>
            <person name="Brundto M.L."/>
            <person name="Overgaard C.K."/>
            <person name="Boysen A.T."/>
            <person name="Wollenberg R.D."/>
            <person name="Larsen T.O."/>
            <person name="Sorensen J.L."/>
            <person name="Nielsen K.L."/>
            <person name="Sondergaard T.E."/>
        </authorList>
    </citation>
    <scope>NUCLEOTIDE SEQUENCE [LARGE SCALE GENOMIC DNA]</scope>
    <source>
        <strain evidence="2 3">AAU 773</strain>
    </source>
</reference>
<feature type="compositionally biased region" description="Low complexity" evidence="1">
    <location>
        <begin position="721"/>
        <end position="742"/>
    </location>
</feature>
<protein>
    <submittedName>
        <fullName evidence="2">X-Pro dipeptidyl-peptidase protein</fullName>
    </submittedName>
</protein>
<feature type="compositionally biased region" description="Basic residues" evidence="1">
    <location>
        <begin position="697"/>
        <end position="718"/>
    </location>
</feature>
<evidence type="ECO:0000313" key="2">
    <source>
        <dbReference type="EMBL" id="KAK8868336.1"/>
    </source>
</evidence>